<evidence type="ECO:0000313" key="3">
    <source>
        <dbReference type="EMBL" id="KAI1728216.1"/>
    </source>
</evidence>
<feature type="domain" description="PDZ" evidence="2">
    <location>
        <begin position="375"/>
        <end position="456"/>
    </location>
</feature>
<keyword evidence="4" id="KW-1185">Reference proteome</keyword>
<dbReference type="Pfam" id="PF00595">
    <property type="entry name" value="PDZ"/>
    <property type="match status" value="1"/>
</dbReference>
<comment type="caution">
    <text evidence="3">The sequence shown here is derived from an EMBL/GenBank/DDBJ whole genome shotgun (WGS) entry which is preliminary data.</text>
</comment>
<dbReference type="PANTHER" id="PTHR19964">
    <property type="entry name" value="MULTIPLE PDZ DOMAIN PROTEIN"/>
    <property type="match status" value="1"/>
</dbReference>
<dbReference type="AlphaFoldDB" id="A0AAD4NEW3"/>
<dbReference type="SMART" id="SM00228">
    <property type="entry name" value="PDZ"/>
    <property type="match status" value="1"/>
</dbReference>
<accession>A0AAD4NEW3</accession>
<evidence type="ECO:0000259" key="2">
    <source>
        <dbReference type="PROSITE" id="PS50106"/>
    </source>
</evidence>
<dbReference type="Gene3D" id="2.30.42.10">
    <property type="match status" value="1"/>
</dbReference>
<dbReference type="EMBL" id="JAKKPZ010000001">
    <property type="protein sequence ID" value="KAI1728216.1"/>
    <property type="molecule type" value="Genomic_DNA"/>
</dbReference>
<evidence type="ECO:0000313" key="4">
    <source>
        <dbReference type="Proteomes" id="UP001201812"/>
    </source>
</evidence>
<dbReference type="CDD" id="cd06667">
    <property type="entry name" value="PDZ2_MUPP1-like"/>
    <property type="match status" value="1"/>
</dbReference>
<dbReference type="InterPro" id="IPR051342">
    <property type="entry name" value="PDZ_scaffold"/>
</dbReference>
<feature type="compositionally biased region" description="Low complexity" evidence="1">
    <location>
        <begin position="59"/>
        <end position="76"/>
    </location>
</feature>
<dbReference type="Proteomes" id="UP001201812">
    <property type="component" value="Unassembled WGS sequence"/>
</dbReference>
<feature type="region of interest" description="Disordered" evidence="1">
    <location>
        <begin position="321"/>
        <end position="352"/>
    </location>
</feature>
<dbReference type="PROSITE" id="PS50106">
    <property type="entry name" value="PDZ"/>
    <property type="match status" value="1"/>
</dbReference>
<evidence type="ECO:0000256" key="1">
    <source>
        <dbReference type="SAM" id="MobiDB-lite"/>
    </source>
</evidence>
<feature type="compositionally biased region" description="Polar residues" evidence="1">
    <location>
        <begin position="240"/>
        <end position="252"/>
    </location>
</feature>
<feature type="region of interest" description="Disordered" evidence="1">
    <location>
        <begin position="59"/>
        <end position="119"/>
    </location>
</feature>
<feature type="region of interest" description="Disordered" evidence="1">
    <location>
        <begin position="136"/>
        <end position="162"/>
    </location>
</feature>
<dbReference type="InterPro" id="IPR001478">
    <property type="entry name" value="PDZ"/>
</dbReference>
<dbReference type="SUPFAM" id="SSF50156">
    <property type="entry name" value="PDZ domain-like"/>
    <property type="match status" value="1"/>
</dbReference>
<reference evidence="3" key="1">
    <citation type="submission" date="2022-01" db="EMBL/GenBank/DDBJ databases">
        <title>Genome Sequence Resource for Two Populations of Ditylenchus destructor, the Migratory Endoparasitic Phytonematode.</title>
        <authorList>
            <person name="Zhang H."/>
            <person name="Lin R."/>
            <person name="Xie B."/>
        </authorList>
    </citation>
    <scope>NUCLEOTIDE SEQUENCE</scope>
    <source>
        <strain evidence="3">BazhouSP</strain>
    </source>
</reference>
<sequence>MLQIYNFLRSFLRKRPRHRISKSTHVFRPSTYFAQKRTRGSKRSTSARLVFWRRRYSSSSLSSSTSSPESPIAPISGRNLDRSYSCKPPASPKFKALEELKKGSRRHSDSPHLGLKNLRTKEYSVSTDVKPKTSYTFPKLDSQSVASNSPKSPLQSSFYSNSKTKFNPLMKKSDHSATEIARTAPKCALSRQSTFIRPSQQLLFDIDESSSSSSGIYAPSTCTTRTTKTTQTTANKNWSGNTQFVKNGSAGNENRRNPDYLRSSMKGRRKDEESCNFNRDTSKRRSLKKESQNFLSHIDAASIWDDLRHRRMPKWRSFRRHKEQRVDTMTGSRSLNEDEMRKRQARNMNPTPKFDPEKYVEYIIKLTGEWTQVQIVEIPNDTSQGLGFGIVGGASTGVIVKTILPGSLADKDGRLRPCDRILQIGRINVQGMSSQQVAALLRPAHAEPFIQLIIGRPIKLEDTVIDTALNLEYPLAHNNNETNSALLMDETLPYICPPTTSSPVPYPNRLILTSPALSDSHHSPQYVVLSHLATMPRRPTTNAWNYLFVLQNPKHSAR</sequence>
<proteinExistence type="predicted"/>
<protein>
    <submittedName>
        <fullName evidence="3">PDZ domain (Also known as DHR or GLGF) domain-containing protein</fullName>
    </submittedName>
</protein>
<name>A0AAD4NEW3_9BILA</name>
<dbReference type="InterPro" id="IPR036034">
    <property type="entry name" value="PDZ_sf"/>
</dbReference>
<organism evidence="3 4">
    <name type="scientific">Ditylenchus destructor</name>
    <dbReference type="NCBI Taxonomy" id="166010"/>
    <lineage>
        <taxon>Eukaryota</taxon>
        <taxon>Metazoa</taxon>
        <taxon>Ecdysozoa</taxon>
        <taxon>Nematoda</taxon>
        <taxon>Chromadorea</taxon>
        <taxon>Rhabditida</taxon>
        <taxon>Tylenchina</taxon>
        <taxon>Tylenchomorpha</taxon>
        <taxon>Sphaerularioidea</taxon>
        <taxon>Anguinidae</taxon>
        <taxon>Anguininae</taxon>
        <taxon>Ditylenchus</taxon>
    </lineage>
</organism>
<gene>
    <name evidence="3" type="ORF">DdX_00380</name>
</gene>
<feature type="compositionally biased region" description="Basic and acidic residues" evidence="1">
    <location>
        <begin position="280"/>
        <end position="289"/>
    </location>
</feature>
<dbReference type="PANTHER" id="PTHR19964:SF96">
    <property type="entry name" value="FERM DOMAIN (PROTEIN4.1-EZRIN-RADIXIN-MOESIN) FAMILY-RELATED"/>
    <property type="match status" value="1"/>
</dbReference>
<feature type="region of interest" description="Disordered" evidence="1">
    <location>
        <begin position="240"/>
        <end position="289"/>
    </location>
</feature>
<feature type="compositionally biased region" description="Basic and acidic residues" evidence="1">
    <location>
        <begin position="95"/>
        <end position="110"/>
    </location>
</feature>